<dbReference type="AlphaFoldDB" id="A0A286TZJ7"/>
<dbReference type="Proteomes" id="UP000218542">
    <property type="component" value="Unassembled WGS sequence"/>
</dbReference>
<name>A0A286TZJ7_9BACT</name>
<dbReference type="OrthoDB" id="8451275at2"/>
<comment type="caution">
    <text evidence="1">The sequence shown here is derived from an EMBL/GenBank/DDBJ whole genome shotgun (WGS) entry which is preliminary data.</text>
</comment>
<gene>
    <name evidence="1" type="ORF">SCALIN_C22_0019</name>
</gene>
<proteinExistence type="predicted"/>
<protein>
    <submittedName>
        <fullName evidence="1">Fucose permease</fullName>
    </submittedName>
</protein>
<dbReference type="EMBL" id="BAOS01000022">
    <property type="protein sequence ID" value="GAX61310.1"/>
    <property type="molecule type" value="Genomic_DNA"/>
</dbReference>
<sequence length="192" mass="21511">MSWRTEWKAISDRIDSILEAGSFYAQFGNSSDGGSAAHKGLIPTAKEIRTSTEDFNNKYTQLLPVSATSYLDKFISDAPEFFENSNVKSPYLMARVTLTLLSVFRADFTYKITDISELARRLSEHAFSHLQRSIVADPTIKSKWQDAFKNGETTCGKLGAAHLLQHGIWAFKVKEAGETPSKIVNQLKKDKK</sequence>
<evidence type="ECO:0000313" key="2">
    <source>
        <dbReference type="Proteomes" id="UP000218542"/>
    </source>
</evidence>
<dbReference type="RefSeq" id="WP_096894700.1">
    <property type="nucleotide sequence ID" value="NZ_BAOS01000022.1"/>
</dbReference>
<organism evidence="1 2">
    <name type="scientific">Candidatus Scalindua japonica</name>
    <dbReference type="NCBI Taxonomy" id="1284222"/>
    <lineage>
        <taxon>Bacteria</taxon>
        <taxon>Pseudomonadati</taxon>
        <taxon>Planctomycetota</taxon>
        <taxon>Candidatus Brocadiia</taxon>
        <taxon>Candidatus Brocadiales</taxon>
        <taxon>Candidatus Scalinduaceae</taxon>
        <taxon>Candidatus Scalindua</taxon>
    </lineage>
</organism>
<keyword evidence="2" id="KW-1185">Reference proteome</keyword>
<evidence type="ECO:0000313" key="1">
    <source>
        <dbReference type="EMBL" id="GAX61310.1"/>
    </source>
</evidence>
<reference evidence="2" key="1">
    <citation type="journal article" date="2017" name="Environ. Microbiol. Rep.">
        <title>Genetic Diversity of Marine Anaerobic Ammonium-Oxidizing Bacteria as Revealed by Genomic and Proteomic Analyses of 'Candidatus Scalindua japonica'.</title>
        <authorList>
            <person name="Oshiki M."/>
            <person name="Mizuto K."/>
            <person name="Kimura Z."/>
            <person name="Kindaichi T."/>
            <person name="Satoh H."/>
            <person name="Okabe S."/>
        </authorList>
    </citation>
    <scope>NUCLEOTIDE SEQUENCE [LARGE SCALE GENOMIC DNA]</scope>
    <source>
        <strain evidence="2">husup-a2</strain>
    </source>
</reference>
<accession>A0A286TZJ7</accession>